<dbReference type="InterPro" id="IPR051534">
    <property type="entry name" value="CBASS_pafABC_assoc_protein"/>
</dbReference>
<accession>A0ABZ1YUL2</accession>
<dbReference type="InterPro" id="IPR026881">
    <property type="entry name" value="WYL_dom"/>
</dbReference>
<dbReference type="PIRSF" id="PIRSF016838">
    <property type="entry name" value="PafC"/>
    <property type="match status" value="1"/>
</dbReference>
<dbReference type="Pfam" id="PF25583">
    <property type="entry name" value="WCX"/>
    <property type="match status" value="1"/>
</dbReference>
<dbReference type="Gene3D" id="1.10.10.10">
    <property type="entry name" value="Winged helix-like DNA-binding domain superfamily/Winged helix DNA-binding domain"/>
    <property type="match status" value="1"/>
</dbReference>
<dbReference type="Proteomes" id="UP001432062">
    <property type="component" value="Chromosome"/>
</dbReference>
<dbReference type="PANTHER" id="PTHR34580:SF1">
    <property type="entry name" value="PROTEIN PAFC"/>
    <property type="match status" value="1"/>
</dbReference>
<dbReference type="PROSITE" id="PS51000">
    <property type="entry name" value="HTH_DEOR_2"/>
    <property type="match status" value="1"/>
</dbReference>
<dbReference type="InterPro" id="IPR057727">
    <property type="entry name" value="WCX_dom"/>
</dbReference>
<dbReference type="PANTHER" id="PTHR34580">
    <property type="match status" value="1"/>
</dbReference>
<evidence type="ECO:0000256" key="2">
    <source>
        <dbReference type="ARBA" id="ARBA00023163"/>
    </source>
</evidence>
<feature type="domain" description="HTH deoR-type" evidence="4">
    <location>
        <begin position="6"/>
        <end position="61"/>
    </location>
</feature>
<evidence type="ECO:0000313" key="5">
    <source>
        <dbReference type="EMBL" id="WUV46726.1"/>
    </source>
</evidence>
<organism evidence="5 6">
    <name type="scientific">Nocardia vinacea</name>
    <dbReference type="NCBI Taxonomy" id="96468"/>
    <lineage>
        <taxon>Bacteria</taxon>
        <taxon>Bacillati</taxon>
        <taxon>Actinomycetota</taxon>
        <taxon>Actinomycetes</taxon>
        <taxon>Mycobacteriales</taxon>
        <taxon>Nocardiaceae</taxon>
        <taxon>Nocardia</taxon>
    </lineage>
</organism>
<dbReference type="RefSeq" id="WP_329410727.1">
    <property type="nucleotide sequence ID" value="NZ_CP109441.1"/>
</dbReference>
<evidence type="ECO:0000256" key="3">
    <source>
        <dbReference type="SAM" id="MobiDB-lite"/>
    </source>
</evidence>
<keyword evidence="2" id="KW-0804">Transcription</keyword>
<keyword evidence="6" id="KW-1185">Reference proteome</keyword>
<dbReference type="InterPro" id="IPR013196">
    <property type="entry name" value="HTH_11"/>
</dbReference>
<protein>
    <submittedName>
        <fullName evidence="5">WYL domain-containing protein</fullName>
    </submittedName>
</protein>
<dbReference type="InterPro" id="IPR036388">
    <property type="entry name" value="WH-like_DNA-bd_sf"/>
</dbReference>
<gene>
    <name evidence="5" type="ORF">OG563_00230</name>
</gene>
<dbReference type="EMBL" id="CP109441">
    <property type="protein sequence ID" value="WUV46726.1"/>
    <property type="molecule type" value="Genomic_DNA"/>
</dbReference>
<evidence type="ECO:0000313" key="6">
    <source>
        <dbReference type="Proteomes" id="UP001432062"/>
    </source>
</evidence>
<evidence type="ECO:0000256" key="1">
    <source>
        <dbReference type="ARBA" id="ARBA00023015"/>
    </source>
</evidence>
<dbReference type="InterPro" id="IPR028349">
    <property type="entry name" value="PafC-like"/>
</dbReference>
<feature type="region of interest" description="Disordered" evidence="3">
    <location>
        <begin position="319"/>
        <end position="351"/>
    </location>
</feature>
<dbReference type="InterPro" id="IPR036390">
    <property type="entry name" value="WH_DNA-bd_sf"/>
</dbReference>
<proteinExistence type="predicted"/>
<sequence>MTTTKRHARQVGIVHLLRSREWVSAASLAQRFEVAPRTIYRDIEELCAAGVPIESVPGPEGGYRLASDQPLSPLTLEADEALKLYVISLLDRSDDAATTTGIEGFTNAYSREALRRLSQRIYFDTADWYWKDEGSGHLPVVRQALLTGTAVKMSTRVKGTNEPATSIVKPYGIIWKSGEWFLVAAPIDEQPERYRLNLVDQLSPTDLRFSYPEQFQLREWWAVEMEAYGKGEVLVQLRVAPTARDEMARLTLKSNSKLISTPDGGLTIKLYVDRWEWLIPLVTSYGADVLIEEPEALRHAVIAHLARALDAYDQAVFNRDSGPESERSSYRNDDSRLRSTRGRASIGDLHA</sequence>
<dbReference type="SUPFAM" id="SSF46785">
    <property type="entry name" value="Winged helix' DNA-binding domain"/>
    <property type="match status" value="1"/>
</dbReference>
<dbReference type="PROSITE" id="PS52050">
    <property type="entry name" value="WYL"/>
    <property type="match status" value="1"/>
</dbReference>
<reference evidence="5" key="1">
    <citation type="submission" date="2022-10" db="EMBL/GenBank/DDBJ databases">
        <title>The complete genomes of actinobacterial strains from the NBC collection.</title>
        <authorList>
            <person name="Joergensen T.S."/>
            <person name="Alvarez Arevalo M."/>
            <person name="Sterndorff E.B."/>
            <person name="Faurdal D."/>
            <person name="Vuksanovic O."/>
            <person name="Mourched A.-S."/>
            <person name="Charusanti P."/>
            <person name="Shaw S."/>
            <person name="Blin K."/>
            <person name="Weber T."/>
        </authorList>
    </citation>
    <scope>NUCLEOTIDE SEQUENCE</scope>
    <source>
        <strain evidence="5">NBC_01482</strain>
    </source>
</reference>
<name>A0ABZ1YUL2_9NOCA</name>
<dbReference type="SMART" id="SM00420">
    <property type="entry name" value="HTH_DEOR"/>
    <property type="match status" value="1"/>
</dbReference>
<dbReference type="Pfam" id="PF08279">
    <property type="entry name" value="HTH_11"/>
    <property type="match status" value="1"/>
</dbReference>
<keyword evidence="1" id="KW-0805">Transcription regulation</keyword>
<feature type="compositionally biased region" description="Basic and acidic residues" evidence="3">
    <location>
        <begin position="321"/>
        <end position="337"/>
    </location>
</feature>
<dbReference type="InterPro" id="IPR001034">
    <property type="entry name" value="DeoR_HTH"/>
</dbReference>
<evidence type="ECO:0000259" key="4">
    <source>
        <dbReference type="PROSITE" id="PS51000"/>
    </source>
</evidence>
<dbReference type="Pfam" id="PF13280">
    <property type="entry name" value="WYL"/>
    <property type="match status" value="1"/>
</dbReference>